<accession>A0A139IJM4</accession>
<feature type="region of interest" description="Disordered" evidence="1">
    <location>
        <begin position="136"/>
        <end position="155"/>
    </location>
</feature>
<feature type="region of interest" description="Disordered" evidence="1">
    <location>
        <begin position="165"/>
        <end position="202"/>
    </location>
</feature>
<dbReference type="OrthoDB" id="10263073at2759"/>
<feature type="compositionally biased region" description="Low complexity" evidence="1">
    <location>
        <begin position="173"/>
        <end position="183"/>
    </location>
</feature>
<dbReference type="AlphaFoldDB" id="A0A139IJM4"/>
<evidence type="ECO:0000313" key="2">
    <source>
        <dbReference type="EMBL" id="KXT14909.1"/>
    </source>
</evidence>
<dbReference type="Proteomes" id="UP000073492">
    <property type="component" value="Unassembled WGS sequence"/>
</dbReference>
<dbReference type="EMBL" id="LFZO01000071">
    <property type="protein sequence ID" value="KXT14909.1"/>
    <property type="molecule type" value="Genomic_DNA"/>
</dbReference>
<organism evidence="2 3">
    <name type="scientific">Pseudocercospora musae</name>
    <dbReference type="NCBI Taxonomy" id="113226"/>
    <lineage>
        <taxon>Eukaryota</taxon>
        <taxon>Fungi</taxon>
        <taxon>Dikarya</taxon>
        <taxon>Ascomycota</taxon>
        <taxon>Pezizomycotina</taxon>
        <taxon>Dothideomycetes</taxon>
        <taxon>Dothideomycetidae</taxon>
        <taxon>Mycosphaerellales</taxon>
        <taxon>Mycosphaerellaceae</taxon>
        <taxon>Pseudocercospora</taxon>
    </lineage>
</organism>
<evidence type="ECO:0000313" key="3">
    <source>
        <dbReference type="Proteomes" id="UP000073492"/>
    </source>
</evidence>
<gene>
    <name evidence="2" type="ORF">AC579_3075</name>
</gene>
<reference evidence="2 3" key="1">
    <citation type="submission" date="2015-07" db="EMBL/GenBank/DDBJ databases">
        <title>Comparative genomics of the Sigatoka disease complex on banana suggests a link between parallel evolutionary changes in Pseudocercospora fijiensis and Pseudocercospora eumusae and increased virulence on the banana host.</title>
        <authorList>
            <person name="Chang T.-C."/>
            <person name="Salvucci A."/>
            <person name="Crous P.W."/>
            <person name="Stergiopoulos I."/>
        </authorList>
    </citation>
    <scope>NUCLEOTIDE SEQUENCE [LARGE SCALE GENOMIC DNA]</scope>
    <source>
        <strain evidence="2 3">CBS 116634</strain>
    </source>
</reference>
<protein>
    <submittedName>
        <fullName evidence="2">Uncharacterized protein</fullName>
    </submittedName>
</protein>
<name>A0A139IJM4_9PEZI</name>
<evidence type="ECO:0000256" key="1">
    <source>
        <dbReference type="SAM" id="MobiDB-lite"/>
    </source>
</evidence>
<comment type="caution">
    <text evidence="2">The sequence shown here is derived from an EMBL/GenBank/DDBJ whole genome shotgun (WGS) entry which is preliminary data.</text>
</comment>
<proteinExistence type="predicted"/>
<sequence length="202" mass="22675">MWIQSRGLAFRPRLLASPGQRLPTSKLHVTCINNKCRHKTRSIAVLNCMHNLPQTMANQTPMNSVWSAMEYKPPRGRCNYKTSILSSCPCLRFMLHPVKAATSFDCDGCNHHASFHSLENTAEDAVLKKWSEQEAQDAIRDTTEGASNKKRRRIAAKPAEEIRILELSDDDANSTTTVTSTTRKTGKQRVVKVPQDPSNRNA</sequence>
<keyword evidence="3" id="KW-1185">Reference proteome</keyword>